<dbReference type="Proteomes" id="UP000279236">
    <property type="component" value="Unassembled WGS sequence"/>
</dbReference>
<comment type="caution">
    <text evidence="2">The sequence shown here is derived from an EMBL/GenBank/DDBJ whole genome shotgun (WGS) entry which is preliminary data.</text>
</comment>
<feature type="compositionally biased region" description="Low complexity" evidence="1">
    <location>
        <begin position="484"/>
        <end position="501"/>
    </location>
</feature>
<dbReference type="GO" id="GO:0003677">
    <property type="term" value="F:DNA binding"/>
    <property type="evidence" value="ECO:0007669"/>
    <property type="project" value="TreeGrafter"/>
</dbReference>
<dbReference type="Pfam" id="PF09729">
    <property type="entry name" value="Gti1_Pac2"/>
    <property type="match status" value="1"/>
</dbReference>
<dbReference type="AlphaFoldDB" id="A0A427Y0E5"/>
<feature type="compositionally biased region" description="Low complexity" evidence="1">
    <location>
        <begin position="427"/>
        <end position="436"/>
    </location>
</feature>
<accession>A0A427Y0E5</accession>
<dbReference type="InterPro" id="IPR018608">
    <property type="entry name" value="Gti1/Pac2"/>
</dbReference>
<organism evidence="2 3">
    <name type="scientific">Apiotrichum porosum</name>
    <dbReference type="NCBI Taxonomy" id="105984"/>
    <lineage>
        <taxon>Eukaryota</taxon>
        <taxon>Fungi</taxon>
        <taxon>Dikarya</taxon>
        <taxon>Basidiomycota</taxon>
        <taxon>Agaricomycotina</taxon>
        <taxon>Tremellomycetes</taxon>
        <taxon>Trichosporonales</taxon>
        <taxon>Trichosporonaceae</taxon>
        <taxon>Apiotrichum</taxon>
    </lineage>
</organism>
<dbReference type="RefSeq" id="XP_028478029.1">
    <property type="nucleotide sequence ID" value="XM_028621577.1"/>
</dbReference>
<dbReference type="OrthoDB" id="5572844at2759"/>
<feature type="region of interest" description="Disordered" evidence="1">
    <location>
        <begin position="94"/>
        <end position="138"/>
    </location>
</feature>
<dbReference type="PANTHER" id="PTHR28027">
    <property type="entry name" value="TRANSCRIPTIONAL REGULATOR MIT1"/>
    <property type="match status" value="1"/>
</dbReference>
<evidence type="ECO:0000313" key="3">
    <source>
        <dbReference type="Proteomes" id="UP000279236"/>
    </source>
</evidence>
<reference evidence="2 3" key="1">
    <citation type="submission" date="2018-11" db="EMBL/GenBank/DDBJ databases">
        <title>Genome sequence of Apiotrichum porosum DSM 27194.</title>
        <authorList>
            <person name="Aliyu H."/>
            <person name="Gorte O."/>
            <person name="Ochsenreither K."/>
        </authorList>
    </citation>
    <scope>NUCLEOTIDE SEQUENCE [LARGE SCALE GENOMIC DNA]</scope>
    <source>
        <strain evidence="2 3">DSM 27194</strain>
    </source>
</reference>
<dbReference type="GeneID" id="39590647"/>
<dbReference type="EMBL" id="RSCE01000003">
    <property type="protein sequence ID" value="RSH84581.1"/>
    <property type="molecule type" value="Genomic_DNA"/>
</dbReference>
<evidence type="ECO:0000256" key="1">
    <source>
        <dbReference type="SAM" id="MobiDB-lite"/>
    </source>
</evidence>
<keyword evidence="3" id="KW-1185">Reference proteome</keyword>
<proteinExistence type="predicted"/>
<protein>
    <submittedName>
        <fullName evidence="2">Uncharacterized protein</fullName>
    </submittedName>
</protein>
<feature type="compositionally biased region" description="Polar residues" evidence="1">
    <location>
        <begin position="317"/>
        <end position="333"/>
    </location>
</feature>
<evidence type="ECO:0000313" key="2">
    <source>
        <dbReference type="EMBL" id="RSH84581.1"/>
    </source>
</evidence>
<sequence length="546" mass="59113">MSDDKAEDIAPPFHGFIATTYDALLVFEAARRGMIPRVTRRLNDTERNMVQSGSVFVYDEQESGIKRWTDGHSWSPSRILANFLVYRETIKPADTKEGKEGDDGIKKEATSRPGTRDGRPTTANSSPANGSPIGADGMSAYAESSRMAMEAAARPLAHGQMRPRSAAEAGGCRLENGIFIDRHLERKLVGSLTNSYLFQPGGLVKKTMTLTISGFHQHVVSYYTLEDAVAGRLRRPSTIPEFASLEISPEYLNVANFRYPPSIELGADGVPRYHGEPDDRPVSPSRMPQYGAEMYDAYGGGGLDSHHQPRMRSVTVPTISTTNFSPTQSSYVHPSSGGYYDPQQQMHIPPAPRISGGPARPGHGSRRYDPYASTNPRVLHPGMPPQNVDSGHQRRLSQPPPPGEQNYYQPSEYNYQPPSTAPGAFTYYSPASAAPPQQQPLPSPVVSSPSYGSGGGPGQYAWHQPPAQGLRTLPIPGRPDMLDHPSSSSGSLDSAPGSSGAHVMPPDWANLPPANAAPVWDNHPPPQMSQQPYAVQQGDGWQAGLA</sequence>
<feature type="compositionally biased region" description="Polar residues" evidence="1">
    <location>
        <begin position="406"/>
        <end position="418"/>
    </location>
</feature>
<name>A0A427Y0E5_9TREE</name>
<feature type="region of interest" description="Disordered" evidence="1">
    <location>
        <begin position="317"/>
        <end position="546"/>
    </location>
</feature>
<gene>
    <name evidence="2" type="ORF">EHS24_006104</name>
</gene>
<dbReference type="PANTHER" id="PTHR28027:SF2">
    <property type="entry name" value="TRANSCRIPTIONAL REGULATOR MIT1"/>
    <property type="match status" value="1"/>
</dbReference>
<feature type="compositionally biased region" description="Basic and acidic residues" evidence="1">
    <location>
        <begin position="94"/>
        <end position="119"/>
    </location>
</feature>